<organism evidence="3 4">
    <name type="scientific">Streptomyces scabiei</name>
    <dbReference type="NCBI Taxonomy" id="1930"/>
    <lineage>
        <taxon>Bacteria</taxon>
        <taxon>Bacillati</taxon>
        <taxon>Actinomycetota</taxon>
        <taxon>Actinomycetes</taxon>
        <taxon>Kitasatosporales</taxon>
        <taxon>Streptomycetaceae</taxon>
        <taxon>Streptomyces</taxon>
    </lineage>
</organism>
<feature type="compositionally biased region" description="Low complexity" evidence="1">
    <location>
        <begin position="136"/>
        <end position="151"/>
    </location>
</feature>
<name>A0A117ECY6_STRSC</name>
<feature type="region of interest" description="Disordered" evidence="1">
    <location>
        <begin position="377"/>
        <end position="402"/>
    </location>
</feature>
<feature type="transmembrane region" description="Helical" evidence="2">
    <location>
        <begin position="182"/>
        <end position="204"/>
    </location>
</feature>
<reference evidence="3 4" key="2">
    <citation type="journal article" date="2016" name="Genome Announc.">
        <title>Draft Genome Sequences of Streptomyces scabiei S58, Streptomyces turgidiscabies T45, and Streptomyces acidiscabies a10, the Pathogens of Potato Common Scab, Isolated in Japan.</title>
        <authorList>
            <person name="Tomihama T."/>
            <person name="Nishi Y."/>
            <person name="Sakai M."/>
            <person name="Ikenaga M."/>
            <person name="Okubo T."/>
            <person name="Ikeda S."/>
        </authorList>
    </citation>
    <scope>NUCLEOTIDE SEQUENCE [LARGE SCALE GENOMIC DNA]</scope>
    <source>
        <strain evidence="3 4">S58</strain>
    </source>
</reference>
<dbReference type="AlphaFoldDB" id="A0A117ECY6"/>
<evidence type="ECO:0000313" key="4">
    <source>
        <dbReference type="Proteomes" id="UP000067448"/>
    </source>
</evidence>
<dbReference type="InterPro" id="IPR043857">
    <property type="entry name" value="DUF5819"/>
</dbReference>
<evidence type="ECO:0000313" key="3">
    <source>
        <dbReference type="EMBL" id="GAQ61655.1"/>
    </source>
</evidence>
<gene>
    <name evidence="3" type="ORF">SsS58_02005</name>
</gene>
<evidence type="ECO:0000256" key="2">
    <source>
        <dbReference type="SAM" id="Phobius"/>
    </source>
</evidence>
<feature type="compositionally biased region" description="Basic and acidic residues" evidence="1">
    <location>
        <begin position="23"/>
        <end position="36"/>
    </location>
</feature>
<feature type="compositionally biased region" description="Low complexity" evidence="1">
    <location>
        <begin position="383"/>
        <end position="402"/>
    </location>
</feature>
<comment type="caution">
    <text evidence="3">The sequence shown here is derived from an EMBL/GenBank/DDBJ whole genome shotgun (WGS) entry which is preliminary data.</text>
</comment>
<keyword evidence="2" id="KW-0472">Membrane</keyword>
<feature type="compositionally biased region" description="Low complexity" evidence="1">
    <location>
        <begin position="62"/>
        <end position="75"/>
    </location>
</feature>
<sequence>MDANDEVSNARRGPAEPEGSDSASDKGPRIPRDARQAPDPAPSSAAEPAPRPTPEPEPTADPAPTADAAPPMAADPAPPLTPDPAAPRSADLAAPKSADLAAPVTADPGRASSPGSVASADATTDLVTPLVEDPAHGSAAGSSPDASGDPSRVSSPWPRSERTGGPARPAAGIAALTLPYQIAVALVLAVVGVVTCVHLGLVFLHIAPSNTLTKQHGRAVDEWVYPEFEQNWKLFAPNPLQQNIAVQARAEVRTAGGERRQTGWYDLSALDGAAIDGNPVPSHTQQNELRRAWDFYVSTHDAENRATTSRGDLSQRYVRRIVVMRLDREGAGEPGAVIERIQLRSRTTNVPAPEWSEEKVSDKPVVRELPWWQVTDDDRADAAADAGGAGRAATGRTEASAG</sequence>
<accession>A0A117ECY6</accession>
<feature type="region of interest" description="Disordered" evidence="1">
    <location>
        <begin position="1"/>
        <end position="119"/>
    </location>
</feature>
<feature type="compositionally biased region" description="Pro residues" evidence="1">
    <location>
        <begin position="49"/>
        <end position="61"/>
    </location>
</feature>
<evidence type="ECO:0000256" key="1">
    <source>
        <dbReference type="SAM" id="MobiDB-lite"/>
    </source>
</evidence>
<protein>
    <submittedName>
        <fullName evidence="3">Uncharacterized protein</fullName>
    </submittedName>
</protein>
<dbReference type="Proteomes" id="UP000067448">
    <property type="component" value="Unassembled WGS sequence"/>
</dbReference>
<reference evidence="4" key="1">
    <citation type="submission" date="2015-11" db="EMBL/GenBank/DDBJ databases">
        <authorList>
            <consortium name="Cross-ministerial Strategic Innovation Promotion Program (SIP) consortium"/>
            <person name="Tomihama T."/>
            <person name="Ikenaga M."/>
            <person name="Sakai M."/>
            <person name="Okubo T."/>
            <person name="Ikeda S."/>
        </authorList>
    </citation>
    <scope>NUCLEOTIDE SEQUENCE [LARGE SCALE GENOMIC DNA]</scope>
    <source>
        <strain evidence="4">S58</strain>
    </source>
</reference>
<dbReference type="Pfam" id="PF19136">
    <property type="entry name" value="DUF5819"/>
    <property type="match status" value="1"/>
</dbReference>
<keyword evidence="2" id="KW-1133">Transmembrane helix</keyword>
<keyword evidence="2" id="KW-0812">Transmembrane</keyword>
<feature type="compositionally biased region" description="Pro residues" evidence="1">
    <location>
        <begin position="76"/>
        <end position="85"/>
    </location>
</feature>
<dbReference type="EMBL" id="BCMM01000007">
    <property type="protein sequence ID" value="GAQ61655.1"/>
    <property type="molecule type" value="Genomic_DNA"/>
</dbReference>
<proteinExistence type="predicted"/>
<reference evidence="4" key="3">
    <citation type="submission" date="2016-02" db="EMBL/GenBank/DDBJ databases">
        <title>Draft genome of pathogenic Streptomyces sp. in Japan.</title>
        <authorList>
            <person name="Tomihama T."/>
            <person name="Ikenaga M."/>
            <person name="Sakai M."/>
            <person name="Okubo T."/>
            <person name="Ikeda S."/>
        </authorList>
    </citation>
    <scope>NUCLEOTIDE SEQUENCE [LARGE SCALE GENOMIC DNA]</scope>
    <source>
        <strain evidence="4">S58</strain>
    </source>
</reference>
<feature type="region of interest" description="Disordered" evidence="1">
    <location>
        <begin position="132"/>
        <end position="166"/>
    </location>
</feature>